<accession>A0A1R4FJT9</accession>
<dbReference type="Gene3D" id="1.20.120.450">
    <property type="entry name" value="dinb family like domain"/>
    <property type="match status" value="1"/>
</dbReference>
<gene>
    <name evidence="2" type="ORF">FM101_04280</name>
</gene>
<feature type="domain" description="DinB-like" evidence="1">
    <location>
        <begin position="2"/>
        <end position="154"/>
    </location>
</feature>
<dbReference type="AlphaFoldDB" id="A0A1R4FJT9"/>
<dbReference type="SUPFAM" id="SSF109854">
    <property type="entry name" value="DinB/YfiT-like putative metalloenzymes"/>
    <property type="match status" value="1"/>
</dbReference>
<organism evidence="2 3">
    <name type="scientific">Arthrobacter rhombi</name>
    <dbReference type="NCBI Taxonomy" id="71253"/>
    <lineage>
        <taxon>Bacteria</taxon>
        <taxon>Bacillati</taxon>
        <taxon>Actinomycetota</taxon>
        <taxon>Actinomycetes</taxon>
        <taxon>Micrococcales</taxon>
        <taxon>Micrococcaceae</taxon>
        <taxon>Arthrobacter</taxon>
    </lineage>
</organism>
<dbReference type="InterPro" id="IPR024775">
    <property type="entry name" value="DinB-like"/>
</dbReference>
<reference evidence="2 3" key="1">
    <citation type="submission" date="2017-02" db="EMBL/GenBank/DDBJ databases">
        <authorList>
            <person name="Peterson S.W."/>
        </authorList>
    </citation>
    <scope>NUCLEOTIDE SEQUENCE [LARGE SCALE GENOMIC DNA]</scope>
    <source>
        <strain evidence="2 3">B Ar 00.02</strain>
    </source>
</reference>
<sequence length="166" mass="17783">MEGLTDQEYLSEPVADCWTVRPRGEAGPAYAGAVTAGSGDFAIDFAFPMPEPAPFTSIAWRLSHVIVGVLGQRNADHFAGPACSYQTHAYAGTAAEALEQLDAAYSRWMAGVASLDESGLEGPCGESEGPFAQAPMADLVLHIHREIIHHGAEIALLRDLYLPRHH</sequence>
<proteinExistence type="predicted"/>
<keyword evidence="3" id="KW-1185">Reference proteome</keyword>
<protein>
    <recommendedName>
        <fullName evidence="1">DinB-like domain-containing protein</fullName>
    </recommendedName>
</protein>
<dbReference type="Pfam" id="PF12867">
    <property type="entry name" value="DinB_2"/>
    <property type="match status" value="1"/>
</dbReference>
<dbReference type="Proteomes" id="UP000195913">
    <property type="component" value="Unassembled WGS sequence"/>
</dbReference>
<dbReference type="EMBL" id="FUHW01000020">
    <property type="protein sequence ID" value="SJM56139.1"/>
    <property type="molecule type" value="Genomic_DNA"/>
</dbReference>
<evidence type="ECO:0000313" key="2">
    <source>
        <dbReference type="EMBL" id="SJM56139.1"/>
    </source>
</evidence>
<dbReference type="InterPro" id="IPR034660">
    <property type="entry name" value="DinB/YfiT-like"/>
</dbReference>
<name>A0A1R4FJT9_9MICC</name>
<evidence type="ECO:0000313" key="3">
    <source>
        <dbReference type="Proteomes" id="UP000195913"/>
    </source>
</evidence>
<evidence type="ECO:0000259" key="1">
    <source>
        <dbReference type="Pfam" id="PF12867"/>
    </source>
</evidence>